<evidence type="ECO:0000313" key="7">
    <source>
        <dbReference type="Proteomes" id="UP000188543"/>
    </source>
</evidence>
<feature type="compositionally biased region" description="Basic and acidic residues" evidence="3">
    <location>
        <begin position="539"/>
        <end position="560"/>
    </location>
</feature>
<dbReference type="SUPFAM" id="SSF52540">
    <property type="entry name" value="P-loop containing nucleoside triphosphate hydrolases"/>
    <property type="match status" value="1"/>
</dbReference>
<evidence type="ECO:0000313" key="6">
    <source>
        <dbReference type="EMBL" id="ONU77769.1"/>
    </source>
</evidence>
<evidence type="ECO:0000256" key="2">
    <source>
        <dbReference type="ARBA" id="ARBA00022840"/>
    </source>
</evidence>
<dbReference type="Gene3D" id="3.40.50.300">
    <property type="entry name" value="P-loop containing nucleotide triphosphate hydrolases"/>
    <property type="match status" value="1"/>
</dbReference>
<protein>
    <submittedName>
        <fullName evidence="6">Toxin</fullName>
    </submittedName>
</protein>
<sequence length="560" mass="63018">MAAGEVSKYAMESAYKDVERDALARTEAKDNPKAIVLGGQPGSGKSALAAEAAREFRGNGGAVVIDADRMREENPRYKQLSKEDPQNAADRTHKEAGEWATRLTMAAVEGRRNLVVDGTMRSPENIRELTNRLKENGYEVEARVMAVNPETSMTRARLRFEEQVAERGTGRFVNREQHDAAYTGMVESVRTLEREKLADTVRLYDANQRPVYENKLERGEWQKAPEAAQALQQERAREWTHAERRDYVSALYEINTLAKQREGVRDNVSYTVGTVASGESKEYQNVHEAAKAFKDAPAQEQPYVIRTERLPNGREAASQAGSTSVVERDGQREYGKWIANNDEALHRAYAEALKPEGDRTARPVIADRGELASKLDTARADLDRFEQSNTYQRAAAFDQMTKREALERHPELDGAYKQLHELKQSWTAQVSQDQRENSYFTARAELSEQLHRGQVPQGNVTVDESRRVIDAAAAHRGLMVRDPDELKRDVKGEVVAESSQHALVKMSDMIAVRYEKAALDREVQVGEKVAIQYAAGKNQVHELGKEPQHDQAREGRDMGR</sequence>
<dbReference type="GO" id="GO:0016301">
    <property type="term" value="F:kinase activity"/>
    <property type="evidence" value="ECO:0007669"/>
    <property type="project" value="InterPro"/>
</dbReference>
<dbReference type="Proteomes" id="UP000188543">
    <property type="component" value="Unassembled WGS sequence"/>
</dbReference>
<reference evidence="6 7" key="1">
    <citation type="submission" date="2016-08" db="EMBL/GenBank/DDBJ databases">
        <authorList>
            <person name="Seilhamer J.J."/>
        </authorList>
    </citation>
    <scope>NUCLEOTIDE SEQUENCE [LARGE SCALE GENOMIC DNA]</scope>
    <source>
        <strain evidence="6 7">VC14762</strain>
    </source>
</reference>
<evidence type="ECO:0000256" key="3">
    <source>
        <dbReference type="SAM" id="MobiDB-lite"/>
    </source>
</evidence>
<feature type="region of interest" description="Disordered" evidence="3">
    <location>
        <begin position="538"/>
        <end position="560"/>
    </location>
</feature>
<organism evidence="6 7">
    <name type="scientific">Burkholderia cenocepacia</name>
    <dbReference type="NCBI Taxonomy" id="95486"/>
    <lineage>
        <taxon>Bacteria</taxon>
        <taxon>Pseudomonadati</taxon>
        <taxon>Pseudomonadota</taxon>
        <taxon>Betaproteobacteria</taxon>
        <taxon>Burkholderiales</taxon>
        <taxon>Burkholderiaceae</taxon>
        <taxon>Burkholderia</taxon>
        <taxon>Burkholderia cepacia complex</taxon>
    </lineage>
</organism>
<dbReference type="GO" id="GO:0005524">
    <property type="term" value="F:ATP binding"/>
    <property type="evidence" value="ECO:0007669"/>
    <property type="project" value="UniProtKB-KW"/>
</dbReference>
<comment type="caution">
    <text evidence="6">The sequence shown here is derived from an EMBL/GenBank/DDBJ whole genome shotgun (WGS) entry which is preliminary data.</text>
</comment>
<gene>
    <name evidence="6" type="ORF">A8E72_30765</name>
</gene>
<dbReference type="EMBL" id="MUTJ01000092">
    <property type="protein sequence ID" value="ONU77769.1"/>
    <property type="molecule type" value="Genomic_DNA"/>
</dbReference>
<accession>A0A1V2VVV7</accession>
<name>A0A1V2VVV7_9BURK</name>
<feature type="region of interest" description="Disordered" evidence="3">
    <location>
        <begin position="68"/>
        <end position="95"/>
    </location>
</feature>
<dbReference type="Pfam" id="PF18790">
    <property type="entry name" value="KfrB"/>
    <property type="match status" value="1"/>
</dbReference>
<evidence type="ECO:0000259" key="5">
    <source>
        <dbReference type="Pfam" id="PF18790"/>
    </source>
</evidence>
<feature type="domain" description="KfrB" evidence="5">
    <location>
        <begin position="490"/>
        <end position="540"/>
    </location>
</feature>
<dbReference type="Pfam" id="PF06414">
    <property type="entry name" value="Zeta_toxin"/>
    <property type="match status" value="1"/>
</dbReference>
<feature type="domain" description="Zeta toxin" evidence="4">
    <location>
        <begin position="24"/>
        <end position="216"/>
    </location>
</feature>
<proteinExistence type="predicted"/>
<dbReference type="InterPro" id="IPR040782">
    <property type="entry name" value="KfrB"/>
</dbReference>
<evidence type="ECO:0000256" key="1">
    <source>
        <dbReference type="ARBA" id="ARBA00022741"/>
    </source>
</evidence>
<dbReference type="AlphaFoldDB" id="A0A1V2VVV7"/>
<dbReference type="RefSeq" id="WP_077176648.1">
    <property type="nucleotide sequence ID" value="NZ_MUTB01000063.1"/>
</dbReference>
<keyword evidence="1" id="KW-0547">Nucleotide-binding</keyword>
<keyword evidence="2" id="KW-0067">ATP-binding</keyword>
<dbReference type="InterPro" id="IPR027417">
    <property type="entry name" value="P-loop_NTPase"/>
</dbReference>
<dbReference type="InterPro" id="IPR010488">
    <property type="entry name" value="Zeta_toxin_domain"/>
</dbReference>
<evidence type="ECO:0000259" key="4">
    <source>
        <dbReference type="Pfam" id="PF06414"/>
    </source>
</evidence>